<reference evidence="4 5" key="1">
    <citation type="submission" date="2019-08" db="EMBL/GenBank/DDBJ databases">
        <title>In-depth cultivation of the pig gut microbiome towards novel bacterial diversity and tailored functional studies.</title>
        <authorList>
            <person name="Wylensek D."/>
            <person name="Hitch T.C.A."/>
            <person name="Clavel T."/>
        </authorList>
    </citation>
    <scope>NUCLEOTIDE SEQUENCE [LARGE SCALE GENOMIC DNA]</scope>
    <source>
        <strain evidence="4 5">BBE-744-WT-12</strain>
    </source>
</reference>
<dbReference type="RefSeq" id="WP_106051994.1">
    <property type="nucleotide sequence ID" value="NZ_CALXOB010000045.1"/>
</dbReference>
<sequence length="333" mass="37187">MALVRCASNPVLSASDIPFDASLIFNAGVCKFNGRYVMVFRNDVGFAAGGYDRSKVYTNLGIAYSNDGVKWDVQPEPWKVAAQIVDSSPEIIRFYDPRLTVIDGRCYLCFAVDTRHGVRGGIAVTDDFDKFEILSMSAPDNRNMVLFPEKIGGLFMRLERPFPEYSRGYQEKFDIWSSKSPDCRYWGDTELVLGMEDVPYANAKIGPAAPPVKTPKGWLCTFHATYKDRNRNLFGWEAANNPDATWNKEYLAGLMLLDLENPQKVIGLAPEPLIRATEKYELEGFRGSVIFPGGMILEESGEVKIYYGGADTVECLATASVDDLLGMIRPFSR</sequence>
<comment type="similarity">
    <text evidence="3">Belongs to the glycosyl hydrolase 130 family.</text>
</comment>
<keyword evidence="4" id="KW-0326">Glycosidase</keyword>
<comment type="caution">
    <text evidence="4">The sequence shown here is derived from an EMBL/GenBank/DDBJ whole genome shotgun (WGS) entry which is preliminary data.</text>
</comment>
<keyword evidence="1" id="KW-0328">Glycosyltransferase</keyword>
<dbReference type="GO" id="GO:0016757">
    <property type="term" value="F:glycosyltransferase activity"/>
    <property type="evidence" value="ECO:0007669"/>
    <property type="project" value="UniProtKB-KW"/>
</dbReference>
<protein>
    <submittedName>
        <fullName evidence="4">Glycosidase</fullName>
    </submittedName>
</protein>
<dbReference type="SUPFAM" id="SSF75005">
    <property type="entry name" value="Arabinanase/levansucrase/invertase"/>
    <property type="match status" value="1"/>
</dbReference>
<accession>A0A844G296</accession>
<gene>
    <name evidence="4" type="ORF">FYJ85_10645</name>
</gene>
<dbReference type="Proteomes" id="UP000435649">
    <property type="component" value="Unassembled WGS sequence"/>
</dbReference>
<dbReference type="GO" id="GO:0016798">
    <property type="term" value="F:hydrolase activity, acting on glycosyl bonds"/>
    <property type="evidence" value="ECO:0007669"/>
    <property type="project" value="UniProtKB-KW"/>
</dbReference>
<organism evidence="4 5">
    <name type="scientific">Victivallis lenta</name>
    <dbReference type="NCBI Taxonomy" id="2606640"/>
    <lineage>
        <taxon>Bacteria</taxon>
        <taxon>Pseudomonadati</taxon>
        <taxon>Lentisphaerota</taxon>
        <taxon>Lentisphaeria</taxon>
        <taxon>Victivallales</taxon>
        <taxon>Victivallaceae</taxon>
        <taxon>Victivallis</taxon>
    </lineage>
</organism>
<evidence type="ECO:0000256" key="1">
    <source>
        <dbReference type="ARBA" id="ARBA00022676"/>
    </source>
</evidence>
<dbReference type="PANTHER" id="PTHR34106">
    <property type="entry name" value="GLYCOSIDASE"/>
    <property type="match status" value="1"/>
</dbReference>
<dbReference type="Gene3D" id="2.115.10.20">
    <property type="entry name" value="Glycosyl hydrolase domain, family 43"/>
    <property type="match status" value="1"/>
</dbReference>
<dbReference type="EMBL" id="VUNS01000010">
    <property type="protein sequence ID" value="MST97496.1"/>
    <property type="molecule type" value="Genomic_DNA"/>
</dbReference>
<keyword evidence="5" id="KW-1185">Reference proteome</keyword>
<keyword evidence="4" id="KW-0378">Hydrolase</keyword>
<dbReference type="InterPro" id="IPR023296">
    <property type="entry name" value="Glyco_hydro_beta-prop_sf"/>
</dbReference>
<evidence type="ECO:0000256" key="2">
    <source>
        <dbReference type="ARBA" id="ARBA00022679"/>
    </source>
</evidence>
<name>A0A844G296_9BACT</name>
<dbReference type="CDD" id="cd08993">
    <property type="entry name" value="GH130"/>
    <property type="match status" value="1"/>
</dbReference>
<evidence type="ECO:0000256" key="3">
    <source>
        <dbReference type="ARBA" id="ARBA00024356"/>
    </source>
</evidence>
<evidence type="ECO:0000313" key="5">
    <source>
        <dbReference type="Proteomes" id="UP000435649"/>
    </source>
</evidence>
<proteinExistence type="inferred from homology"/>
<keyword evidence="2" id="KW-0808">Transferase</keyword>
<dbReference type="Pfam" id="PF04041">
    <property type="entry name" value="Glyco_hydro_130"/>
    <property type="match status" value="1"/>
</dbReference>
<dbReference type="PANTHER" id="PTHR34106:SF5">
    <property type="entry name" value="GLYCOSIDASE"/>
    <property type="match status" value="1"/>
</dbReference>
<evidence type="ECO:0000313" key="4">
    <source>
        <dbReference type="EMBL" id="MST97496.1"/>
    </source>
</evidence>
<dbReference type="AlphaFoldDB" id="A0A844G296"/>
<dbReference type="InterPro" id="IPR007184">
    <property type="entry name" value="Mannoside_phosphorylase"/>
</dbReference>